<gene>
    <name evidence="2" type="ORF">D9611_006736</name>
</gene>
<feature type="region of interest" description="Disordered" evidence="1">
    <location>
        <begin position="1"/>
        <end position="20"/>
    </location>
</feature>
<feature type="region of interest" description="Disordered" evidence="1">
    <location>
        <begin position="32"/>
        <end position="130"/>
    </location>
</feature>
<protein>
    <submittedName>
        <fullName evidence="2">Uncharacterized protein</fullName>
    </submittedName>
</protein>
<evidence type="ECO:0000256" key="1">
    <source>
        <dbReference type="SAM" id="MobiDB-lite"/>
    </source>
</evidence>
<reference evidence="2 3" key="1">
    <citation type="journal article" date="2020" name="ISME J.">
        <title>Uncovering the hidden diversity of litter-decomposition mechanisms in mushroom-forming fungi.</title>
        <authorList>
            <person name="Floudas D."/>
            <person name="Bentzer J."/>
            <person name="Ahren D."/>
            <person name="Johansson T."/>
            <person name="Persson P."/>
            <person name="Tunlid A."/>
        </authorList>
    </citation>
    <scope>NUCLEOTIDE SEQUENCE [LARGE SCALE GENOMIC DNA]</scope>
    <source>
        <strain evidence="2 3">CBS 175.51</strain>
    </source>
</reference>
<proteinExistence type="predicted"/>
<evidence type="ECO:0000313" key="2">
    <source>
        <dbReference type="EMBL" id="KAF5336390.1"/>
    </source>
</evidence>
<dbReference type="EMBL" id="JAACJK010000058">
    <property type="protein sequence ID" value="KAF5336390.1"/>
    <property type="molecule type" value="Genomic_DNA"/>
</dbReference>
<dbReference type="Proteomes" id="UP000541558">
    <property type="component" value="Unassembled WGS sequence"/>
</dbReference>
<organism evidence="2 3">
    <name type="scientific">Ephemerocybe angulata</name>
    <dbReference type="NCBI Taxonomy" id="980116"/>
    <lineage>
        <taxon>Eukaryota</taxon>
        <taxon>Fungi</taxon>
        <taxon>Dikarya</taxon>
        <taxon>Basidiomycota</taxon>
        <taxon>Agaricomycotina</taxon>
        <taxon>Agaricomycetes</taxon>
        <taxon>Agaricomycetidae</taxon>
        <taxon>Agaricales</taxon>
        <taxon>Agaricineae</taxon>
        <taxon>Psathyrellaceae</taxon>
        <taxon>Ephemerocybe</taxon>
    </lineage>
</organism>
<name>A0A8H5C6Y1_9AGAR</name>
<dbReference type="AlphaFoldDB" id="A0A8H5C6Y1"/>
<evidence type="ECO:0000313" key="3">
    <source>
        <dbReference type="Proteomes" id="UP000541558"/>
    </source>
</evidence>
<comment type="caution">
    <text evidence="2">The sequence shown here is derived from an EMBL/GenBank/DDBJ whole genome shotgun (WGS) entry which is preliminary data.</text>
</comment>
<feature type="compositionally biased region" description="Low complexity" evidence="1">
    <location>
        <begin position="85"/>
        <end position="100"/>
    </location>
</feature>
<feature type="compositionally biased region" description="Gly residues" evidence="1">
    <location>
        <begin position="121"/>
        <end position="130"/>
    </location>
</feature>
<sequence length="347" mass="34401">MDSVNGSSADEPPSSPTLAALQNPLLRSLFTQSLSTQSLTHTPAPEAEVELPSSPPPVPAIHQPRPIRHSTLTLPARKPHREDGVATNTGNTVNTSRRPLPTLPPPISASTPPPLSQVPPGVGGGGPPSSFVGGGGGVVAFGRRDKGKERALSTHTFMQGSSSGAQSSSAAGAGMSALAAALSGVEAEEQEPGTTGPATATTTTSVLSSTSTTERDVPVHRPLPRIPPAMAVVGLSSGAGAGVAGGGDLVPGVGGVGNGGKPSSSTGTWDTIGSGAGSGNAGSGSSANGAWDALDGGMVGLGGGEFRFRFIHRGSVLRLYCGPGFTLGFALVRLFVGVEWCTPSKGV</sequence>
<keyword evidence="3" id="KW-1185">Reference proteome</keyword>
<feature type="compositionally biased region" description="Pro residues" evidence="1">
    <location>
        <begin position="101"/>
        <end position="117"/>
    </location>
</feature>
<feature type="region of interest" description="Disordered" evidence="1">
    <location>
        <begin position="182"/>
        <end position="222"/>
    </location>
</feature>
<feature type="compositionally biased region" description="Low complexity" evidence="1">
    <location>
        <begin position="32"/>
        <end position="52"/>
    </location>
</feature>
<accession>A0A8H5C6Y1</accession>
<feature type="compositionally biased region" description="Low complexity" evidence="1">
    <location>
        <begin position="192"/>
        <end position="212"/>
    </location>
</feature>